<feature type="transmembrane region" description="Helical" evidence="1">
    <location>
        <begin position="220"/>
        <end position="243"/>
    </location>
</feature>
<keyword evidence="1" id="KW-1133">Transmembrane helix</keyword>
<sequence>MRVSRRRRLSRAAKRRIAVAALALAAVLLVECAVFNLPFWRSLGASTDTNAAYNTLGPGLTRDEDGLLTVTDPTQAYLRLTADGTSDYLRIDPVDGEVLEQALQRLAESDDEETAIPRTSMRVRVDVAGESGRTASVSSDAPRSLIVKASGAGDVRVWIQEAKGTRVAFEAARANVRVPFEFNMARVVVMLAVLALVAVWRPRSRLWRVPLDPSRLSQRVGFAVVMAVPAVFTAVSVAAQIAYASPLTFHTAGNYTYDFDQYAHVADSLIAGRTWLDLEVPDALASAGNPYDVSQREELLAQGVSPIYWDYAFYEGHWYSYFGVLPAALLFVPFRLITGRMLPTAAAEQLLTFTFIVCATLLVVRLIRRIAPRTSLAAASMMVTMVLVGAQTGYLLFRTNFYQVPFVASLTLTCLGLWFWLGADTDKRPLRPADRWRAGDAKPLSLPRLAAGALCIAANFGCRPTFALTALLAFPLFWPQIRAMAADLRARRTSVGAALRAPLAMIIPAVVVVAPLMAWNIARFGSPLDFGNAYQITVADMTRYATPWVDMPLVVGYYLFLPLRFTDGFPFLAVSPAPMPEWSYYEPMVGGLFCLCPLLLAALLLPFMRRLELRGYRPFLLTCLALAMALAIFDSAVAGLGWRYMADFAWLVALAAMPVVLRAVNGRQSRVADVLLTEPSVVPKTGLGAANVAASATGVVTPARWLARVVVMLALMWMLLVVVVSCFVVGRSDALINNNAGLFHEVQSWFSLLMD</sequence>
<organism evidence="2 3">
    <name type="scientific">Bifidobacterium lemurum</name>
    <dbReference type="NCBI Taxonomy" id="1603886"/>
    <lineage>
        <taxon>Bacteria</taxon>
        <taxon>Bacillati</taxon>
        <taxon>Actinomycetota</taxon>
        <taxon>Actinomycetes</taxon>
        <taxon>Bifidobacteriales</taxon>
        <taxon>Bifidobacteriaceae</taxon>
        <taxon>Bifidobacterium</taxon>
    </lineage>
</organism>
<feature type="transmembrane region" description="Helical" evidence="1">
    <location>
        <begin position="588"/>
        <end position="607"/>
    </location>
</feature>
<proteinExistence type="predicted"/>
<feature type="transmembrane region" description="Helical" evidence="1">
    <location>
        <begin position="705"/>
        <end position="730"/>
    </location>
</feature>
<feature type="transmembrane region" description="Helical" evidence="1">
    <location>
        <begin position="449"/>
        <end position="478"/>
    </location>
</feature>
<feature type="transmembrane region" description="Helical" evidence="1">
    <location>
        <begin position="350"/>
        <end position="371"/>
    </location>
</feature>
<keyword evidence="1" id="KW-0812">Transmembrane</keyword>
<dbReference type="EMBL" id="MWWX01000005">
    <property type="protein sequence ID" value="OZG62333.1"/>
    <property type="molecule type" value="Genomic_DNA"/>
</dbReference>
<feature type="transmembrane region" description="Helical" evidence="1">
    <location>
        <begin position="619"/>
        <end position="642"/>
    </location>
</feature>
<accession>A0A261FTQ4</accession>
<gene>
    <name evidence="2" type="ORF">BLEM_0879</name>
</gene>
<comment type="caution">
    <text evidence="2">The sequence shown here is derived from an EMBL/GenBank/DDBJ whole genome shotgun (WGS) entry which is preliminary data.</text>
</comment>
<dbReference type="STRING" id="1603886.GCA_001895165_00286"/>
<evidence type="ECO:0000313" key="3">
    <source>
        <dbReference type="Proteomes" id="UP000216352"/>
    </source>
</evidence>
<feature type="transmembrane region" description="Helical" evidence="1">
    <location>
        <begin position="377"/>
        <end position="397"/>
    </location>
</feature>
<protein>
    <recommendedName>
        <fullName evidence="4">Glycosyltransferase</fullName>
    </recommendedName>
</protein>
<feature type="transmembrane region" description="Helical" evidence="1">
    <location>
        <begin position="182"/>
        <end position="200"/>
    </location>
</feature>
<keyword evidence="3" id="KW-1185">Reference proteome</keyword>
<dbReference type="Proteomes" id="UP000216352">
    <property type="component" value="Unassembled WGS sequence"/>
</dbReference>
<feature type="transmembrane region" description="Helical" evidence="1">
    <location>
        <begin position="499"/>
        <end position="522"/>
    </location>
</feature>
<feature type="transmembrane region" description="Helical" evidence="1">
    <location>
        <begin position="648"/>
        <end position="664"/>
    </location>
</feature>
<feature type="transmembrane region" description="Helical" evidence="1">
    <location>
        <begin position="404"/>
        <end position="421"/>
    </location>
</feature>
<reference evidence="2 3" key="1">
    <citation type="journal article" date="2017" name="BMC Genomics">
        <title>Comparative genomic and phylogenomic analyses of the Bifidobacteriaceae family.</title>
        <authorList>
            <person name="Lugli G.A."/>
            <person name="Milani C."/>
            <person name="Turroni F."/>
            <person name="Duranti S."/>
            <person name="Mancabelli L."/>
            <person name="Mangifesta M."/>
            <person name="Ferrario C."/>
            <person name="Modesto M."/>
            <person name="Mattarelli P."/>
            <person name="Jiri K."/>
            <person name="van Sinderen D."/>
            <person name="Ventura M."/>
        </authorList>
    </citation>
    <scope>NUCLEOTIDE SEQUENCE [LARGE SCALE GENOMIC DNA]</scope>
    <source>
        <strain evidence="2 3">DSM 28807</strain>
    </source>
</reference>
<name>A0A261FTQ4_9BIFI</name>
<evidence type="ECO:0000256" key="1">
    <source>
        <dbReference type="SAM" id="Phobius"/>
    </source>
</evidence>
<keyword evidence="1" id="KW-0472">Membrane</keyword>
<dbReference type="AlphaFoldDB" id="A0A261FTQ4"/>
<evidence type="ECO:0008006" key="4">
    <source>
        <dbReference type="Google" id="ProtNLM"/>
    </source>
</evidence>
<dbReference type="RefSeq" id="WP_226847524.1">
    <property type="nucleotide sequence ID" value="NZ_BDIS01000003.1"/>
</dbReference>
<feature type="transmembrane region" description="Helical" evidence="1">
    <location>
        <begin position="318"/>
        <end position="338"/>
    </location>
</feature>
<evidence type="ECO:0000313" key="2">
    <source>
        <dbReference type="EMBL" id="OZG62333.1"/>
    </source>
</evidence>